<protein>
    <submittedName>
        <fullName evidence="1">Uncharacterized protein</fullName>
    </submittedName>
</protein>
<sequence length="166" mass="18456">MTKRLSIELAVWSATQPEDLATHSSSASGSEEETPTLSVGFLTHTATAQPDQGSLSNIYDLHSSRIAHALGIPRRKKLKIVSSSFEKGRKHDLPRDKCHNKITSLVKIISELITTPKEKNRRPGPFGYLGLMEKPPPSLPRLLPNFRILSSVYSYDHQIFGIINNV</sequence>
<accession>A0AAV3ZBW9</accession>
<evidence type="ECO:0000313" key="2">
    <source>
        <dbReference type="Proteomes" id="UP000735302"/>
    </source>
</evidence>
<evidence type="ECO:0000313" key="1">
    <source>
        <dbReference type="EMBL" id="GFN92848.1"/>
    </source>
</evidence>
<gene>
    <name evidence="1" type="ORF">PoB_001935400</name>
</gene>
<dbReference type="AlphaFoldDB" id="A0AAV3ZBW9"/>
<organism evidence="1 2">
    <name type="scientific">Plakobranchus ocellatus</name>
    <dbReference type="NCBI Taxonomy" id="259542"/>
    <lineage>
        <taxon>Eukaryota</taxon>
        <taxon>Metazoa</taxon>
        <taxon>Spiralia</taxon>
        <taxon>Lophotrochozoa</taxon>
        <taxon>Mollusca</taxon>
        <taxon>Gastropoda</taxon>
        <taxon>Heterobranchia</taxon>
        <taxon>Euthyneura</taxon>
        <taxon>Panpulmonata</taxon>
        <taxon>Sacoglossa</taxon>
        <taxon>Placobranchoidea</taxon>
        <taxon>Plakobranchidae</taxon>
        <taxon>Plakobranchus</taxon>
    </lineage>
</organism>
<reference evidence="1 2" key="1">
    <citation type="journal article" date="2021" name="Elife">
        <title>Chloroplast acquisition without the gene transfer in kleptoplastic sea slugs, Plakobranchus ocellatus.</title>
        <authorList>
            <person name="Maeda T."/>
            <person name="Takahashi S."/>
            <person name="Yoshida T."/>
            <person name="Shimamura S."/>
            <person name="Takaki Y."/>
            <person name="Nagai Y."/>
            <person name="Toyoda A."/>
            <person name="Suzuki Y."/>
            <person name="Arimoto A."/>
            <person name="Ishii H."/>
            <person name="Satoh N."/>
            <person name="Nishiyama T."/>
            <person name="Hasebe M."/>
            <person name="Maruyama T."/>
            <person name="Minagawa J."/>
            <person name="Obokata J."/>
            <person name="Shigenobu S."/>
        </authorList>
    </citation>
    <scope>NUCLEOTIDE SEQUENCE [LARGE SCALE GENOMIC DNA]</scope>
</reference>
<name>A0AAV3ZBW9_9GAST</name>
<dbReference type="Proteomes" id="UP000735302">
    <property type="component" value="Unassembled WGS sequence"/>
</dbReference>
<comment type="caution">
    <text evidence="1">The sequence shown here is derived from an EMBL/GenBank/DDBJ whole genome shotgun (WGS) entry which is preliminary data.</text>
</comment>
<proteinExistence type="predicted"/>
<dbReference type="EMBL" id="BLXT01002298">
    <property type="protein sequence ID" value="GFN92848.1"/>
    <property type="molecule type" value="Genomic_DNA"/>
</dbReference>
<keyword evidence="2" id="KW-1185">Reference proteome</keyword>